<reference evidence="2 3" key="1">
    <citation type="submission" date="2020-08" db="EMBL/GenBank/DDBJ databases">
        <title>Genomic Encyclopedia of Type Strains, Phase IV (KMG-IV): sequencing the most valuable type-strain genomes for metagenomic binning, comparative biology and taxonomic classification.</title>
        <authorList>
            <person name="Goeker M."/>
        </authorList>
    </citation>
    <scope>NUCLEOTIDE SEQUENCE [LARGE SCALE GENOMIC DNA]</scope>
    <source>
        <strain evidence="2 3">DSM 26723</strain>
    </source>
</reference>
<dbReference type="AlphaFoldDB" id="A0A841HNJ5"/>
<protein>
    <submittedName>
        <fullName evidence="2">Uncharacterized protein</fullName>
    </submittedName>
</protein>
<dbReference type="EMBL" id="JACHHZ010000004">
    <property type="protein sequence ID" value="MBB6094697.1"/>
    <property type="molecule type" value="Genomic_DNA"/>
</dbReference>
<accession>A0A841HNJ5</accession>
<feature type="transmembrane region" description="Helical" evidence="1">
    <location>
        <begin position="376"/>
        <end position="400"/>
    </location>
</feature>
<feature type="transmembrane region" description="Helical" evidence="1">
    <location>
        <begin position="101"/>
        <end position="119"/>
    </location>
</feature>
<name>A0A841HNJ5_9GAMM</name>
<evidence type="ECO:0000313" key="3">
    <source>
        <dbReference type="Proteomes" id="UP000588068"/>
    </source>
</evidence>
<keyword evidence="3" id="KW-1185">Reference proteome</keyword>
<feature type="transmembrane region" description="Helical" evidence="1">
    <location>
        <begin position="258"/>
        <end position="278"/>
    </location>
</feature>
<sequence length="423" mass="45975">MTQTIAPGYAGMLRSGSDAHAAVWPTRVIVFTPIVVATVFAKFAPWSALVPAIGLLFPVILLALGIGLLTGRLQLVPARLALLLLMLSVLSLVQVWRGDMFSLGSLAMMALIGFAYTPAARPHTVTHEDALRFFCNLSVIISIAGILQFGLQFVGGTALAFPIETFVPEAFRTRGYNDMAVLYYGSHIYKATGFVMLEPSVFCQLCALGLTCELVYKSRVWRMVVYAAAIVVSYSGTGLLILAVTLPLLVILHRRWDLLIRGLLLVGILALLVEPLNLNVTMSRATEFSSSGSSAFIRFVGWVELFNDKLWNEPARALLGYGAGSFFDAAAGYRAGEMAHAKIVFEFGVIGALFYFAFIFYCLLGSRAPIVLRIGIIVAYFMNGAYSPSVTGFATSLLLWPTTVAMTPLRRTVIQGREASDAR</sequence>
<keyword evidence="1" id="KW-0472">Membrane</keyword>
<comment type="caution">
    <text evidence="2">The sequence shown here is derived from an EMBL/GenBank/DDBJ whole genome shotgun (WGS) entry which is preliminary data.</text>
</comment>
<feature type="transmembrane region" description="Helical" evidence="1">
    <location>
        <begin position="343"/>
        <end position="364"/>
    </location>
</feature>
<organism evidence="2 3">
    <name type="scientific">Povalibacter uvarum</name>
    <dbReference type="NCBI Taxonomy" id="732238"/>
    <lineage>
        <taxon>Bacteria</taxon>
        <taxon>Pseudomonadati</taxon>
        <taxon>Pseudomonadota</taxon>
        <taxon>Gammaproteobacteria</taxon>
        <taxon>Steroidobacterales</taxon>
        <taxon>Steroidobacteraceae</taxon>
        <taxon>Povalibacter</taxon>
    </lineage>
</organism>
<feature type="transmembrane region" description="Helical" evidence="1">
    <location>
        <begin position="46"/>
        <end position="69"/>
    </location>
</feature>
<dbReference type="Proteomes" id="UP000588068">
    <property type="component" value="Unassembled WGS sequence"/>
</dbReference>
<feature type="transmembrane region" description="Helical" evidence="1">
    <location>
        <begin position="131"/>
        <end position="151"/>
    </location>
</feature>
<keyword evidence="1" id="KW-1133">Transmembrane helix</keyword>
<evidence type="ECO:0000256" key="1">
    <source>
        <dbReference type="SAM" id="Phobius"/>
    </source>
</evidence>
<keyword evidence="1" id="KW-0812">Transmembrane</keyword>
<proteinExistence type="predicted"/>
<gene>
    <name evidence="2" type="ORF">HNQ60_003584</name>
</gene>
<evidence type="ECO:0000313" key="2">
    <source>
        <dbReference type="EMBL" id="MBB6094697.1"/>
    </source>
</evidence>
<dbReference type="RefSeq" id="WP_184334100.1">
    <property type="nucleotide sequence ID" value="NZ_JACHHZ010000004.1"/>
</dbReference>
<feature type="transmembrane region" description="Helical" evidence="1">
    <location>
        <begin position="224"/>
        <end position="251"/>
    </location>
</feature>
<feature type="transmembrane region" description="Helical" evidence="1">
    <location>
        <begin position="76"/>
        <end position="95"/>
    </location>
</feature>
<feature type="transmembrane region" description="Helical" evidence="1">
    <location>
        <begin position="21"/>
        <end position="40"/>
    </location>
</feature>